<evidence type="ECO:0000313" key="3">
    <source>
        <dbReference type="Proteomes" id="UP000078383"/>
    </source>
</evidence>
<feature type="transmembrane region" description="Helical" evidence="1">
    <location>
        <begin position="7"/>
        <end position="27"/>
    </location>
</feature>
<accession>A0A174ZL68</accession>
<dbReference type="EMBL" id="CZBX01000004">
    <property type="protein sequence ID" value="CUQ84968.1"/>
    <property type="molecule type" value="Genomic_DNA"/>
</dbReference>
<keyword evidence="1" id="KW-0472">Membrane</keyword>
<organism evidence="2 3">
    <name type="scientific">[Ruminococcus] torques</name>
    <dbReference type="NCBI Taxonomy" id="33039"/>
    <lineage>
        <taxon>Bacteria</taxon>
        <taxon>Bacillati</taxon>
        <taxon>Bacillota</taxon>
        <taxon>Clostridia</taxon>
        <taxon>Lachnospirales</taxon>
        <taxon>Lachnospiraceae</taxon>
        <taxon>Mediterraneibacter</taxon>
    </lineage>
</organism>
<protein>
    <submittedName>
        <fullName evidence="2">Uncharacterized protein</fullName>
    </submittedName>
</protein>
<keyword evidence="1" id="KW-0812">Transmembrane</keyword>
<proteinExistence type="predicted"/>
<dbReference type="Proteomes" id="UP000078383">
    <property type="component" value="Unassembled WGS sequence"/>
</dbReference>
<sequence>MKKKTKIIIGILIAAVIAAAGITWYVMNQKNQKTGNSSAEVVAWDVDIEEEEPSEEKGILIPGYTSMVMKANTKEQTVSIGNPADNDCIFVIVLKLEDGTKLFESQELKPGEGLENITLDQELPKMSRRTIPKMRNIYKTKAQQMRKQEMRAKQQSGLRY</sequence>
<keyword evidence="1" id="KW-1133">Transmembrane helix</keyword>
<dbReference type="OrthoDB" id="2166499at2"/>
<dbReference type="AlphaFoldDB" id="A0A174ZL68"/>
<reference evidence="2 3" key="1">
    <citation type="submission" date="2015-09" db="EMBL/GenBank/DDBJ databases">
        <authorList>
            <consortium name="Pathogen Informatics"/>
        </authorList>
    </citation>
    <scope>NUCLEOTIDE SEQUENCE [LARGE SCALE GENOMIC DNA]</scope>
    <source>
        <strain evidence="2 3">2789STDY5834889</strain>
    </source>
</reference>
<evidence type="ECO:0000313" key="2">
    <source>
        <dbReference type="EMBL" id="CUQ84968.1"/>
    </source>
</evidence>
<gene>
    <name evidence="2" type="ORF">ERS852502_01044</name>
</gene>
<evidence type="ECO:0000256" key="1">
    <source>
        <dbReference type="SAM" id="Phobius"/>
    </source>
</evidence>
<dbReference type="RefSeq" id="WP_155512121.1">
    <property type="nucleotide sequence ID" value="NZ_CZBX01000004.1"/>
</dbReference>
<name>A0A174ZL68_9FIRM</name>